<sequence>MNKERRSKLIYMTKYLFILLCLFPFFLSAQNTPTMMPQNNVVKDTTRQTDLIDIYKGLFHVNPKKIRTEKGKRVYFSVLPVGGSAPGGSGNALVTSTTAAMYLGDRRTTNISSATFAPYWNFKSRFGLPLRSSIWLPDNTWVIQGDIRFLRYPQYTWGLGSNRNNDDNILVNYNYIRFYQKALKRIKPYLFAGIGYHLDYRSSIGSDSQETTLQEFTKYNYGVSGNSVSSGISLNLLYDTRNNSINPLPGAYANLEFRENPGFLGSDNTWSSVFLDVRKYFSMNPAKPNQQNQLAFWSYFWSSLSNKTPYLDLPSVGWDPYNRSGRGIDQNRYRGKSLFYFETEYRRDITENGLLGFVVFANTNTVSGSGSFFTSWHPAAGTGLRVKFNKGSNTNIGIDYGVSKGYSRVIFSLGEAF</sequence>
<protein>
    <recommendedName>
        <fullName evidence="3">Surface antigen</fullName>
    </recommendedName>
</protein>
<reference evidence="1 2" key="1">
    <citation type="submission" date="2017-05" db="EMBL/GenBank/DDBJ databases">
        <authorList>
            <person name="Varghese N."/>
            <person name="Submissions S."/>
        </authorList>
    </citation>
    <scope>NUCLEOTIDE SEQUENCE [LARGE SCALE GENOMIC DNA]</scope>
    <source>
        <strain evidence="1 2">DSM 19036</strain>
    </source>
</reference>
<dbReference type="Gene3D" id="2.40.160.50">
    <property type="entry name" value="membrane protein fhac: a member of the omp85/tpsb transporter family"/>
    <property type="match status" value="1"/>
</dbReference>
<proteinExistence type="predicted"/>
<evidence type="ECO:0008006" key="3">
    <source>
        <dbReference type="Google" id="ProtNLM"/>
    </source>
</evidence>
<evidence type="ECO:0000313" key="2">
    <source>
        <dbReference type="Proteomes" id="UP000320300"/>
    </source>
</evidence>
<gene>
    <name evidence="1" type="ORF">SAMN06265348_10498</name>
</gene>
<name>A0A521CRR3_9SPHI</name>
<keyword evidence="2" id="KW-1185">Reference proteome</keyword>
<dbReference type="AlphaFoldDB" id="A0A521CRR3"/>
<accession>A0A521CRR3</accession>
<dbReference type="Proteomes" id="UP000320300">
    <property type="component" value="Unassembled WGS sequence"/>
</dbReference>
<dbReference type="EMBL" id="FXTN01000004">
    <property type="protein sequence ID" value="SMO61350.1"/>
    <property type="molecule type" value="Genomic_DNA"/>
</dbReference>
<organism evidence="1 2">
    <name type="scientific">Pedobacter westerhofensis</name>
    <dbReference type="NCBI Taxonomy" id="425512"/>
    <lineage>
        <taxon>Bacteria</taxon>
        <taxon>Pseudomonadati</taxon>
        <taxon>Bacteroidota</taxon>
        <taxon>Sphingobacteriia</taxon>
        <taxon>Sphingobacteriales</taxon>
        <taxon>Sphingobacteriaceae</taxon>
        <taxon>Pedobacter</taxon>
    </lineage>
</organism>
<evidence type="ECO:0000313" key="1">
    <source>
        <dbReference type="EMBL" id="SMO61350.1"/>
    </source>
</evidence>